<dbReference type="InterPro" id="IPR049933">
    <property type="entry name" value="RseD"/>
</dbReference>
<organism evidence="1 2">
    <name type="scientific">Jejubacter calystegiae</name>
    <dbReference type="NCBI Taxonomy" id="2579935"/>
    <lineage>
        <taxon>Bacteria</taxon>
        <taxon>Pseudomonadati</taxon>
        <taxon>Pseudomonadota</taxon>
        <taxon>Gammaproteobacteria</taxon>
        <taxon>Enterobacterales</taxon>
        <taxon>Enterobacteriaceae</taxon>
        <taxon>Jejubacter</taxon>
    </lineage>
</organism>
<dbReference type="NCBIfam" id="NF033697">
    <property type="entry name" value="leader_RseD"/>
    <property type="match status" value="1"/>
</dbReference>
<sequence length="34" mass="4109">MDNRHSNPLLAHGAEFGWNFDYAWEFSLRRHYLG</sequence>
<reference evidence="1 2" key="1">
    <citation type="submission" date="2019-05" db="EMBL/GenBank/DDBJ databases">
        <title>Complete genome sequence of Izhakiella calystegiae KSNA2, an endophyte isolated from beach morning glory (Calystegia soldanella).</title>
        <authorList>
            <person name="Jiang L."/>
            <person name="Jeong J.C."/>
            <person name="Kim C.Y."/>
            <person name="Kim D.H."/>
            <person name="Kim S.W."/>
            <person name="Lee j."/>
        </authorList>
    </citation>
    <scope>NUCLEOTIDE SEQUENCE [LARGE SCALE GENOMIC DNA]</scope>
    <source>
        <strain evidence="1 2">KSNA2</strain>
    </source>
</reference>
<dbReference type="OrthoDB" id="6630738at2"/>
<dbReference type="Proteomes" id="UP000302163">
    <property type="component" value="Chromosome"/>
</dbReference>
<evidence type="ECO:0000313" key="1">
    <source>
        <dbReference type="EMBL" id="QCT22448.1"/>
    </source>
</evidence>
<gene>
    <name evidence="1" type="primary">rseD</name>
    <name evidence="1" type="ORF">FEM41_23765</name>
</gene>
<dbReference type="AlphaFoldDB" id="A0A4P8YQV3"/>
<evidence type="ECO:0000313" key="2">
    <source>
        <dbReference type="Proteomes" id="UP000302163"/>
    </source>
</evidence>
<protein>
    <submittedName>
        <fullName evidence="1">RpoE leader peptide RseD</fullName>
    </submittedName>
</protein>
<keyword evidence="2" id="KW-1185">Reference proteome</keyword>
<dbReference type="KEGG" id="izh:FEM41_23765"/>
<dbReference type="EMBL" id="CP040428">
    <property type="protein sequence ID" value="QCT22448.1"/>
    <property type="molecule type" value="Genomic_DNA"/>
</dbReference>
<dbReference type="RefSeq" id="WP_138098957.1">
    <property type="nucleotide sequence ID" value="NZ_CP040428.1"/>
</dbReference>
<name>A0A4P8YQV3_9ENTR</name>
<proteinExistence type="predicted"/>
<accession>A0A4P8YQV3</accession>